<protein>
    <recommendedName>
        <fullName evidence="4">Peptidase S24/S26A/S26B/S26C domain-containing protein</fullName>
    </recommendedName>
</protein>
<dbReference type="Gene3D" id="2.10.109.10">
    <property type="entry name" value="Umud Fragment, subunit A"/>
    <property type="match status" value="1"/>
</dbReference>
<evidence type="ECO:0000256" key="1">
    <source>
        <dbReference type="ARBA" id="ARBA00023015"/>
    </source>
</evidence>
<dbReference type="RefSeq" id="WP_034711090.1">
    <property type="nucleotide sequence ID" value="NZ_JPRH01000003.1"/>
</dbReference>
<accession>A0A086A8S7</accession>
<keyword evidence="1" id="KW-0805">Transcription regulation</keyword>
<dbReference type="InterPro" id="IPR015927">
    <property type="entry name" value="Peptidase_S24_S26A/B/C"/>
</dbReference>
<dbReference type="PANTHER" id="PTHR40661:SF1">
    <property type="entry name" value="HTH CRO_C1-TYPE DOMAIN-CONTAINING PROTEIN"/>
    <property type="match status" value="1"/>
</dbReference>
<proteinExistence type="predicted"/>
<keyword evidence="2" id="KW-0238">DNA-binding</keyword>
<dbReference type="InterPro" id="IPR039418">
    <property type="entry name" value="LexA-like"/>
</dbReference>
<dbReference type="SUPFAM" id="SSF51306">
    <property type="entry name" value="LexA/Signal peptidase"/>
    <property type="match status" value="1"/>
</dbReference>
<evidence type="ECO:0000256" key="2">
    <source>
        <dbReference type="ARBA" id="ARBA00023125"/>
    </source>
</evidence>
<dbReference type="InterPro" id="IPR036286">
    <property type="entry name" value="LexA/Signal_pep-like_sf"/>
</dbReference>
<dbReference type="InterPro" id="IPR001387">
    <property type="entry name" value="Cro/C1-type_HTH"/>
</dbReference>
<dbReference type="EMBL" id="JPRH01000003">
    <property type="protein sequence ID" value="KFF13091.1"/>
    <property type="molecule type" value="Genomic_DNA"/>
</dbReference>
<dbReference type="CDD" id="cd06529">
    <property type="entry name" value="S24_LexA-like"/>
    <property type="match status" value="1"/>
</dbReference>
<sequence length="238" mass="27369">MGENTNISERLQQMIDYLNIKPNEFARRLKYNRSQAIYDILSGKSKPSFDFFDKLYNSEYSEIFNFRWIIGGEEEMLKQENLVITPLNVNRKTKDGIIEDQEVPYYDFSAAAGLQELFDSGTPQKALQTIKIPNLPKCDGAINVTGDSMYPLLKSGDIILYKQITVDDIFFGEMYLLSILTKGHEEYVTVKYVQKSDLGNEYVKLVSQNQHHQPKDFKISEISAIAIVKASVRFNTMF</sequence>
<feature type="domain" description="Peptidase S24/S26A/S26B/S26C" evidence="4">
    <location>
        <begin position="105"/>
        <end position="228"/>
    </location>
</feature>
<dbReference type="Pfam" id="PF00717">
    <property type="entry name" value="Peptidase_S24"/>
    <property type="match status" value="1"/>
</dbReference>
<dbReference type="STRING" id="445961.IW15_10010"/>
<keyword evidence="6" id="KW-1185">Reference proteome</keyword>
<evidence type="ECO:0000313" key="5">
    <source>
        <dbReference type="EMBL" id="KFF13091.1"/>
    </source>
</evidence>
<dbReference type="eggNOG" id="COG2932">
    <property type="taxonomic scope" value="Bacteria"/>
</dbReference>
<evidence type="ECO:0000313" key="6">
    <source>
        <dbReference type="Proteomes" id="UP000028705"/>
    </source>
</evidence>
<dbReference type="CDD" id="cd00093">
    <property type="entry name" value="HTH_XRE"/>
    <property type="match status" value="1"/>
</dbReference>
<dbReference type="Proteomes" id="UP000028705">
    <property type="component" value="Unassembled WGS sequence"/>
</dbReference>
<evidence type="ECO:0000259" key="4">
    <source>
        <dbReference type="Pfam" id="PF00717"/>
    </source>
</evidence>
<keyword evidence="3" id="KW-0804">Transcription</keyword>
<name>A0A086A8S7_9FLAO</name>
<dbReference type="GO" id="GO:0003677">
    <property type="term" value="F:DNA binding"/>
    <property type="evidence" value="ECO:0007669"/>
    <property type="project" value="UniProtKB-KW"/>
</dbReference>
<reference evidence="5 6" key="1">
    <citation type="submission" date="2014-07" db="EMBL/GenBank/DDBJ databases">
        <title>Genome of Chryseobacterium soli DSM 19298.</title>
        <authorList>
            <person name="Stropko S.J."/>
            <person name="Pipes S.E."/>
            <person name="Newman J."/>
        </authorList>
    </citation>
    <scope>NUCLEOTIDE SEQUENCE [LARGE SCALE GENOMIC DNA]</scope>
    <source>
        <strain evidence="5 6">DSM 19298</strain>
    </source>
</reference>
<gene>
    <name evidence="5" type="ORF">IW15_10010</name>
</gene>
<comment type="caution">
    <text evidence="5">The sequence shown here is derived from an EMBL/GenBank/DDBJ whole genome shotgun (WGS) entry which is preliminary data.</text>
</comment>
<organism evidence="5 6">
    <name type="scientific">Chryseobacterium soli</name>
    <dbReference type="NCBI Taxonomy" id="445961"/>
    <lineage>
        <taxon>Bacteria</taxon>
        <taxon>Pseudomonadati</taxon>
        <taxon>Bacteroidota</taxon>
        <taxon>Flavobacteriia</taxon>
        <taxon>Flavobacteriales</taxon>
        <taxon>Weeksellaceae</taxon>
        <taxon>Chryseobacterium group</taxon>
        <taxon>Chryseobacterium</taxon>
    </lineage>
</organism>
<evidence type="ECO:0000256" key="3">
    <source>
        <dbReference type="ARBA" id="ARBA00023163"/>
    </source>
</evidence>
<dbReference type="AlphaFoldDB" id="A0A086A8S7"/>
<dbReference type="PANTHER" id="PTHR40661">
    <property type="match status" value="1"/>
</dbReference>